<dbReference type="InterPro" id="IPR000398">
    <property type="entry name" value="Thymidylate_synthase"/>
</dbReference>
<dbReference type="SUPFAM" id="SSF55831">
    <property type="entry name" value="Thymidylate synthase/dCMP hydroxymethylase"/>
    <property type="match status" value="1"/>
</dbReference>
<dbReference type="Pfam" id="PF00303">
    <property type="entry name" value="Thymidylat_synt"/>
    <property type="match status" value="1"/>
</dbReference>
<dbReference type="NCBIfam" id="NF002496">
    <property type="entry name" value="PRK01827.1-2"/>
    <property type="match status" value="1"/>
</dbReference>
<comment type="subcellular location">
    <subcellularLocation>
        <location evidence="4">Cytoplasm</location>
    </subcellularLocation>
</comment>
<name>A0ABS1D8X4_9PROT</name>
<dbReference type="InterPro" id="IPR023451">
    <property type="entry name" value="Thymidate_synth/dCMP_Mease_dom"/>
</dbReference>
<dbReference type="Proteomes" id="UP001296873">
    <property type="component" value="Unassembled WGS sequence"/>
</dbReference>
<comment type="subunit">
    <text evidence="4">Homodimer.</text>
</comment>
<feature type="domain" description="Thymidylate synthase/dCMP hydroxymethylase" evidence="5">
    <location>
        <begin position="6"/>
        <end position="295"/>
    </location>
</feature>
<keyword evidence="7" id="KW-1185">Reference proteome</keyword>
<proteinExistence type="inferred from homology"/>
<dbReference type="NCBIfam" id="NF002497">
    <property type="entry name" value="PRK01827.1-3"/>
    <property type="match status" value="1"/>
</dbReference>
<dbReference type="EMBL" id="NRRL01000001">
    <property type="protein sequence ID" value="MBK1666469.1"/>
    <property type="molecule type" value="Genomic_DNA"/>
</dbReference>
<protein>
    <recommendedName>
        <fullName evidence="1 4">Thymidylate synthase</fullName>
        <shortName evidence="4">TS</shortName>
        <shortName evidence="4">TSase</shortName>
        <ecNumber evidence="1 4">2.1.1.45</ecNumber>
    </recommendedName>
</protein>
<dbReference type="NCBIfam" id="TIGR03284">
    <property type="entry name" value="thym_sym"/>
    <property type="match status" value="1"/>
</dbReference>
<dbReference type="EC" id="2.1.1.45" evidence="1 4"/>
<feature type="active site" description="Nucleophile" evidence="4">
    <location>
        <position position="177"/>
    </location>
</feature>
<dbReference type="PRINTS" id="PR00108">
    <property type="entry name" value="THYMDSNTHASE"/>
</dbReference>
<evidence type="ECO:0000313" key="6">
    <source>
        <dbReference type="EMBL" id="MBK1666469.1"/>
    </source>
</evidence>
<feature type="binding site" evidence="4">
    <location>
        <begin position="157"/>
        <end position="158"/>
    </location>
    <ligand>
        <name>dUMP</name>
        <dbReference type="ChEBI" id="CHEBI:246422"/>
        <note>ligand shared between dimeric partners</note>
    </ligand>
</feature>
<keyword evidence="2 4" id="KW-0489">Methyltransferase</keyword>
<organism evidence="6 7">
    <name type="scientific">Rhodovibrio sodomensis</name>
    <dbReference type="NCBI Taxonomy" id="1088"/>
    <lineage>
        <taxon>Bacteria</taxon>
        <taxon>Pseudomonadati</taxon>
        <taxon>Pseudomonadota</taxon>
        <taxon>Alphaproteobacteria</taxon>
        <taxon>Rhodospirillales</taxon>
        <taxon>Rhodovibrionaceae</taxon>
        <taxon>Rhodovibrio</taxon>
    </lineage>
</organism>
<dbReference type="PANTHER" id="PTHR11548">
    <property type="entry name" value="THYMIDYLATE SYNTHASE 1"/>
    <property type="match status" value="1"/>
</dbReference>
<dbReference type="HAMAP" id="MF_00008">
    <property type="entry name" value="Thymidy_synth_bact"/>
    <property type="match status" value="1"/>
</dbReference>
<dbReference type="Gene3D" id="3.30.572.10">
    <property type="entry name" value="Thymidylate synthase/dCMP hydroxymethylase domain"/>
    <property type="match status" value="1"/>
</dbReference>
<keyword evidence="4" id="KW-0963">Cytoplasm</keyword>
<comment type="caution">
    <text evidence="6">The sequence shown here is derived from an EMBL/GenBank/DDBJ whole genome shotgun (WGS) entry which is preliminary data.</text>
</comment>
<evidence type="ECO:0000256" key="4">
    <source>
        <dbReference type="HAMAP-Rule" id="MF_00008"/>
    </source>
</evidence>
<comment type="catalytic activity">
    <reaction evidence="4">
        <text>dUMP + (6R)-5,10-methylene-5,6,7,8-tetrahydrofolate = 7,8-dihydrofolate + dTMP</text>
        <dbReference type="Rhea" id="RHEA:12104"/>
        <dbReference type="ChEBI" id="CHEBI:15636"/>
        <dbReference type="ChEBI" id="CHEBI:57451"/>
        <dbReference type="ChEBI" id="CHEBI:63528"/>
        <dbReference type="ChEBI" id="CHEBI:246422"/>
        <dbReference type="EC" id="2.1.1.45"/>
    </reaction>
</comment>
<comment type="function">
    <text evidence="4">Catalyzes the reductive methylation of 2'-deoxyuridine-5'-monophosphate (dUMP) to 2'-deoxythymidine-5'-monophosphate (dTMP) while utilizing 5,10-methylenetetrahydrofolate (mTHF) as the methyl donor and reductant in the reaction, yielding dihydrofolate (DHF) as a by-product. This enzymatic reaction provides an intracellular de novo source of dTMP, an essential precursor for DNA biosynthesis.</text>
</comment>
<dbReference type="RefSeq" id="WP_200338489.1">
    <property type="nucleotide sequence ID" value="NZ_NRRL01000001.1"/>
</dbReference>
<comment type="similarity">
    <text evidence="4">Belongs to the thymidylate synthase family. Bacterial-type ThyA subfamily.</text>
</comment>
<evidence type="ECO:0000256" key="1">
    <source>
        <dbReference type="ARBA" id="ARBA00011947"/>
    </source>
</evidence>
<keyword evidence="3 4" id="KW-0808">Transferase</keyword>
<feature type="binding site" description="in other chain" evidence="4">
    <location>
        <position position="208"/>
    </location>
    <ligand>
        <name>dUMP</name>
        <dbReference type="ChEBI" id="CHEBI:246422"/>
        <note>ligand shared between dimeric partners</note>
    </ligand>
</feature>
<dbReference type="InterPro" id="IPR045097">
    <property type="entry name" value="Thymidate_synth/dCMP_Mease"/>
</dbReference>
<feature type="binding site" evidence="4">
    <location>
        <position position="200"/>
    </location>
    <ligand>
        <name>(6R)-5,10-methylene-5,6,7,8-tetrahydrofolate</name>
        <dbReference type="ChEBI" id="CHEBI:15636"/>
    </ligand>
</feature>
<comment type="pathway">
    <text evidence="4">Pyrimidine metabolism; dTTP biosynthesis.</text>
</comment>
<keyword evidence="4" id="KW-0545">Nucleotide biosynthesis</keyword>
<gene>
    <name evidence="4" type="primary">thyA</name>
    <name evidence="6" type="ORF">CKO28_00245</name>
</gene>
<feature type="binding site" description="in other chain" evidence="4">
    <location>
        <begin position="238"/>
        <end position="240"/>
    </location>
    <ligand>
        <name>dUMP</name>
        <dbReference type="ChEBI" id="CHEBI:246422"/>
        <note>ligand shared between dimeric partners</note>
    </ligand>
</feature>
<feature type="binding site" description="in other chain" evidence="4">
    <location>
        <position position="24"/>
    </location>
    <ligand>
        <name>dUMP</name>
        <dbReference type="ChEBI" id="CHEBI:246422"/>
        <note>ligand shared between dimeric partners</note>
    </ligand>
</feature>
<comment type="caution">
    <text evidence="4">Lacks conserved residue(s) required for the propagation of feature annotation.</text>
</comment>
<feature type="binding site" description="in other chain" evidence="4">
    <location>
        <begin position="197"/>
        <end position="200"/>
    </location>
    <ligand>
        <name>dUMP</name>
        <dbReference type="ChEBI" id="CHEBI:246422"/>
        <note>ligand shared between dimeric partners</note>
    </ligand>
</feature>
<reference evidence="6 7" key="1">
    <citation type="journal article" date="2020" name="Microorganisms">
        <title>Osmotic Adaptation and Compatible Solute Biosynthesis of Phototrophic Bacteria as Revealed from Genome Analyses.</title>
        <authorList>
            <person name="Imhoff J.F."/>
            <person name="Rahn T."/>
            <person name="Kunzel S."/>
            <person name="Keller A."/>
            <person name="Neulinger S.C."/>
        </authorList>
    </citation>
    <scope>NUCLEOTIDE SEQUENCE [LARGE SCALE GENOMIC DNA]</scope>
    <source>
        <strain evidence="6 7">DSM 9895</strain>
    </source>
</reference>
<dbReference type="CDD" id="cd00351">
    <property type="entry name" value="TS_Pyrimidine_HMase"/>
    <property type="match status" value="1"/>
</dbReference>
<dbReference type="InterPro" id="IPR036926">
    <property type="entry name" value="Thymidate_synth/dCMP_Mease_sf"/>
</dbReference>
<evidence type="ECO:0000313" key="7">
    <source>
        <dbReference type="Proteomes" id="UP001296873"/>
    </source>
</evidence>
<feature type="binding site" evidence="4">
    <location>
        <position position="294"/>
    </location>
    <ligand>
        <name>(6R)-5,10-methylene-5,6,7,8-tetrahydrofolate</name>
        <dbReference type="ChEBI" id="CHEBI:15636"/>
    </ligand>
</feature>
<sequence>MDFETQYLNLLREIRDNGVDKGDRTGVGCRSLWLRTIRHDLANGFPLLTTKRVFTKGVLAELLWFLTGDTNIQPLVQQGVSIWTDWPLARYNKTTGSEVSKQMFEQWIAEDDRFAKSWGDLGPVYGKQWVAWEGMDGEKHNQIQSVVDTLKTDPNSRRILFSGWNVPDLPDMALVPCHVLYQFSTIGGRLNAALYQRSCDTLLGVPFNIASLAFLTHMIAHQTGYEPGEIVWVGADVHLYSNHWEQVEEQLSREPRPLPKLSFARKPDSIFGYTREDFLIEGYAPHEAIKAKVAV</sequence>
<dbReference type="PANTHER" id="PTHR11548:SF1">
    <property type="entry name" value="THYMIDYLATE SYNTHASE 1"/>
    <property type="match status" value="1"/>
</dbReference>
<evidence type="ECO:0000256" key="3">
    <source>
        <dbReference type="ARBA" id="ARBA00022679"/>
    </source>
</evidence>
<evidence type="ECO:0000259" key="5">
    <source>
        <dbReference type="Pfam" id="PF00303"/>
    </source>
</evidence>
<accession>A0ABS1D8X4</accession>
<evidence type="ECO:0000256" key="2">
    <source>
        <dbReference type="ARBA" id="ARBA00022603"/>
    </source>
</evidence>